<name>A0A0F9W8U3_9ZZZZ</name>
<gene>
    <name evidence="1" type="ORF">LCGC14_0313680</name>
</gene>
<sequence length="62" mass="7414">MVTAEQIEQDQARWPAFADRALDLYLTGRIMLDRLHEVMERMKEESAEAWEIHGDLNRLEER</sequence>
<reference evidence="1" key="1">
    <citation type="journal article" date="2015" name="Nature">
        <title>Complex archaea that bridge the gap between prokaryotes and eukaryotes.</title>
        <authorList>
            <person name="Spang A."/>
            <person name="Saw J.H."/>
            <person name="Jorgensen S.L."/>
            <person name="Zaremba-Niedzwiedzka K."/>
            <person name="Martijn J."/>
            <person name="Lind A.E."/>
            <person name="van Eijk R."/>
            <person name="Schleper C."/>
            <person name="Guy L."/>
            <person name="Ettema T.J."/>
        </authorList>
    </citation>
    <scope>NUCLEOTIDE SEQUENCE</scope>
</reference>
<dbReference type="EMBL" id="LAZR01000206">
    <property type="protein sequence ID" value="KKN82101.1"/>
    <property type="molecule type" value="Genomic_DNA"/>
</dbReference>
<comment type="caution">
    <text evidence="1">The sequence shown here is derived from an EMBL/GenBank/DDBJ whole genome shotgun (WGS) entry which is preliminary data.</text>
</comment>
<proteinExistence type="predicted"/>
<protein>
    <submittedName>
        <fullName evidence="1">Uncharacterized protein</fullName>
    </submittedName>
</protein>
<accession>A0A0F9W8U3</accession>
<evidence type="ECO:0000313" key="1">
    <source>
        <dbReference type="EMBL" id="KKN82101.1"/>
    </source>
</evidence>
<organism evidence="1">
    <name type="scientific">marine sediment metagenome</name>
    <dbReference type="NCBI Taxonomy" id="412755"/>
    <lineage>
        <taxon>unclassified sequences</taxon>
        <taxon>metagenomes</taxon>
        <taxon>ecological metagenomes</taxon>
    </lineage>
</organism>
<dbReference type="AlphaFoldDB" id="A0A0F9W8U3"/>